<sequence>MDSRFGRILDIRQGSRPERWISGNRIVGLELERTSSFYDQKSDREYRLTVNKPDVYTRRQTLRIGSKWEKYFGTRDTNVRCQIKSRAEVDTEAESYRTKICPSDDLNCAKNIFYNFFVPVELDVWTCTDDQQNQFLRVKNHFKLSTELQHKVKEIRYYDGVTILLNFLLQLEIVEVKFLDPTKKKVSLFDGRIIQSETEEKVQTLPPLAIRDINYVIGRNEILAAKLPKFGFLPIEFGERWTVAHNQDNPLQIYSCSSIVGNLPSGLKDASMLKITLLDRNKFKPGTDLPAVTGFSYSDAYIKQISSDFWECEEKDNGGSSTKLYRVVNRFKLEPNYPFTNIFHHDGVILTEDNGEKFLEETKYITWLDGTYHTIKFEGFTYYFGLKSNQYTPIKNQMEGDKFKDFEYRLDTDILNYAAFDKNGITFKVITHTDAEIGNKAEGRDVTCTKMTDRIWKPARRRSFRENPSDSHKHGTNIYIDYLAPERDTSLDIIKYVSSSEVDLSEYSIVAAQEKWDCKYDGEDNVLFYRIVNRYLTEELITRIYFSSEVEVYDHTFGGKKYLLIKHEKIIEPITNFPVKYIGKMKLLTEVIRGAENLLSFYNTYKMTSDMNSCSLEGVCYTMDVLRSLALLNYESKESNKAGNTLESPTKKPWQIKMTSDRGYRVLQVGRGWEEVFTAEKEMRCLLDEWNNKLKSTLKYIPPVFEFIDGNLYELDEEGFRQIFKIVSIQLFVCSNQNDEILRVRTVLQENEINSTFAIKHTDNVDLRTKLVGSSQVLEIEINEYMDMMTSKVLKYNGAPPRIIPSAMINAAGDSAQKNGKSTLGRKIGDQAKKCFNAVFGACGPGGAKEDKKDKKNGKK</sequence>
<reference evidence="1 2" key="1">
    <citation type="journal article" date="2017" name="Gigascience">
        <title>Genome sequence of the small brown planthopper, Laodelphax striatellus.</title>
        <authorList>
            <person name="Zhu J."/>
            <person name="Jiang F."/>
            <person name="Wang X."/>
            <person name="Yang P."/>
            <person name="Bao Y."/>
            <person name="Zhao W."/>
            <person name="Wang W."/>
            <person name="Lu H."/>
            <person name="Wang Q."/>
            <person name="Cui N."/>
            <person name="Li J."/>
            <person name="Chen X."/>
            <person name="Luo L."/>
            <person name="Yu J."/>
            <person name="Kang L."/>
            <person name="Cui F."/>
        </authorList>
    </citation>
    <scope>NUCLEOTIDE SEQUENCE [LARGE SCALE GENOMIC DNA]</scope>
    <source>
        <strain evidence="1">Lst14</strain>
    </source>
</reference>
<accession>A0A482X2P4</accession>
<dbReference type="Proteomes" id="UP000291343">
    <property type="component" value="Unassembled WGS sequence"/>
</dbReference>
<gene>
    <name evidence="1" type="ORF">LSTR_LSTR008481</name>
</gene>
<evidence type="ECO:0000313" key="1">
    <source>
        <dbReference type="EMBL" id="RZF39876.1"/>
    </source>
</evidence>
<dbReference type="InParanoid" id="A0A482X2P4"/>
<dbReference type="EMBL" id="QKKF02019534">
    <property type="protein sequence ID" value="RZF39876.1"/>
    <property type="molecule type" value="Genomic_DNA"/>
</dbReference>
<organism evidence="1 2">
    <name type="scientific">Laodelphax striatellus</name>
    <name type="common">Small brown planthopper</name>
    <name type="synonym">Delphax striatella</name>
    <dbReference type="NCBI Taxonomy" id="195883"/>
    <lineage>
        <taxon>Eukaryota</taxon>
        <taxon>Metazoa</taxon>
        <taxon>Ecdysozoa</taxon>
        <taxon>Arthropoda</taxon>
        <taxon>Hexapoda</taxon>
        <taxon>Insecta</taxon>
        <taxon>Pterygota</taxon>
        <taxon>Neoptera</taxon>
        <taxon>Paraneoptera</taxon>
        <taxon>Hemiptera</taxon>
        <taxon>Auchenorrhyncha</taxon>
        <taxon>Fulgoroidea</taxon>
        <taxon>Delphacidae</taxon>
        <taxon>Criomorphinae</taxon>
        <taxon>Laodelphax</taxon>
    </lineage>
</organism>
<keyword evidence="2" id="KW-1185">Reference proteome</keyword>
<protein>
    <submittedName>
        <fullName evidence="1">Uncharacterized protein</fullName>
    </submittedName>
</protein>
<dbReference type="AlphaFoldDB" id="A0A482X2P4"/>
<name>A0A482X2P4_LAOST</name>
<evidence type="ECO:0000313" key="2">
    <source>
        <dbReference type="Proteomes" id="UP000291343"/>
    </source>
</evidence>
<comment type="caution">
    <text evidence="1">The sequence shown here is derived from an EMBL/GenBank/DDBJ whole genome shotgun (WGS) entry which is preliminary data.</text>
</comment>
<proteinExistence type="predicted"/>